<sequence length="226" mass="26454">MSQYRHIKLNDLFKKIDLKATLMVLPDINELLALTGKANPLELRVELLKQSIDRWFHQVPLIMLRKVNLYPGFKFRSNFQSFCQGLITDEDLVELEPTRVISINRLASYAPTYGLRFRHPEVVYEGPSLDNAVVNAIYKLPLYYDFNDLNQLVPESTLGFLEDRHVEAFIKQCLLDQIDYIIQLNRNFEYPMLPVQLFGGLDEKKMNLQQEVETYYLALTHGLSYF</sequence>
<organism evidence="1">
    <name type="scientific">Siphoviridae sp. ctDOT22</name>
    <dbReference type="NCBI Taxonomy" id="2827812"/>
    <lineage>
        <taxon>Viruses</taxon>
        <taxon>Duplodnaviria</taxon>
        <taxon>Heunggongvirae</taxon>
        <taxon>Uroviricota</taxon>
        <taxon>Caudoviricetes</taxon>
    </lineage>
</organism>
<dbReference type="EMBL" id="BK032686">
    <property type="protein sequence ID" value="DAF55075.1"/>
    <property type="molecule type" value="Genomic_DNA"/>
</dbReference>
<accession>A0A8S5SWC4</accession>
<reference evidence="1" key="1">
    <citation type="journal article" date="2021" name="Proc. Natl. Acad. Sci. U.S.A.">
        <title>A Catalog of Tens of Thousands of Viruses from Human Metagenomes Reveals Hidden Associations with Chronic Diseases.</title>
        <authorList>
            <person name="Tisza M.J."/>
            <person name="Buck C.B."/>
        </authorList>
    </citation>
    <scope>NUCLEOTIDE SEQUENCE</scope>
    <source>
        <strain evidence="1">CtDOT22</strain>
    </source>
</reference>
<proteinExistence type="predicted"/>
<evidence type="ECO:0000313" key="1">
    <source>
        <dbReference type="EMBL" id="DAF55075.1"/>
    </source>
</evidence>
<protein>
    <submittedName>
        <fullName evidence="1">Uncharacterized protein</fullName>
    </submittedName>
</protein>
<name>A0A8S5SWC4_9CAUD</name>